<dbReference type="PANTHER" id="PTHR11439:SF511">
    <property type="match status" value="1"/>
</dbReference>
<dbReference type="EMBL" id="JACGWL010000007">
    <property type="protein sequence ID" value="KAK4398119.1"/>
    <property type="molecule type" value="Genomic_DNA"/>
</dbReference>
<sequence>MIIACSPSPQGLMALLVYADDTLIAGPSLSEIQAVKRYLHDLFTISKTLEMHNIFLVWKFFQERHRFHQTIYLSLCSIIKSIPHSCEAHWSAAIHVGKYLKGCPSKGIFLPSSNTFELTGYCDGDYAWCTVSRHSLIGFYIFLGSALISWKIKKQTIVSRSKMGLNIAVWLSLSMNNIEFLIF</sequence>
<protein>
    <recommendedName>
        <fullName evidence="3">Reverse transcriptase domain-containing protein</fullName>
    </recommendedName>
</protein>
<gene>
    <name evidence="1" type="ORF">Sango_1287400</name>
</gene>
<reference evidence="1" key="1">
    <citation type="submission" date="2020-06" db="EMBL/GenBank/DDBJ databases">
        <authorList>
            <person name="Li T."/>
            <person name="Hu X."/>
            <person name="Zhang T."/>
            <person name="Song X."/>
            <person name="Zhang H."/>
            <person name="Dai N."/>
            <person name="Sheng W."/>
            <person name="Hou X."/>
            <person name="Wei L."/>
        </authorList>
    </citation>
    <scope>NUCLEOTIDE SEQUENCE</scope>
    <source>
        <strain evidence="1">K16</strain>
        <tissue evidence="1">Leaf</tissue>
    </source>
</reference>
<evidence type="ECO:0000313" key="1">
    <source>
        <dbReference type="EMBL" id="KAK4398119.1"/>
    </source>
</evidence>
<keyword evidence="2" id="KW-1185">Reference proteome</keyword>
<dbReference type="PANTHER" id="PTHR11439">
    <property type="entry name" value="GAG-POL-RELATED RETROTRANSPOSON"/>
    <property type="match status" value="1"/>
</dbReference>
<comment type="caution">
    <text evidence="1">The sequence shown here is derived from an EMBL/GenBank/DDBJ whole genome shotgun (WGS) entry which is preliminary data.</text>
</comment>
<dbReference type="AlphaFoldDB" id="A0AAE2BUC4"/>
<reference evidence="1" key="2">
    <citation type="journal article" date="2024" name="Plant">
        <title>Genomic evolution and insights into agronomic trait innovations of Sesamum species.</title>
        <authorList>
            <person name="Miao H."/>
            <person name="Wang L."/>
            <person name="Qu L."/>
            <person name="Liu H."/>
            <person name="Sun Y."/>
            <person name="Le M."/>
            <person name="Wang Q."/>
            <person name="Wei S."/>
            <person name="Zheng Y."/>
            <person name="Lin W."/>
            <person name="Duan Y."/>
            <person name="Cao H."/>
            <person name="Xiong S."/>
            <person name="Wang X."/>
            <person name="Wei L."/>
            <person name="Li C."/>
            <person name="Ma Q."/>
            <person name="Ju M."/>
            <person name="Zhao R."/>
            <person name="Li G."/>
            <person name="Mu C."/>
            <person name="Tian Q."/>
            <person name="Mei H."/>
            <person name="Zhang T."/>
            <person name="Gao T."/>
            <person name="Zhang H."/>
        </authorList>
    </citation>
    <scope>NUCLEOTIDE SEQUENCE</scope>
    <source>
        <strain evidence="1">K16</strain>
    </source>
</reference>
<evidence type="ECO:0008006" key="3">
    <source>
        <dbReference type="Google" id="ProtNLM"/>
    </source>
</evidence>
<organism evidence="1 2">
    <name type="scientific">Sesamum angolense</name>
    <dbReference type="NCBI Taxonomy" id="2727404"/>
    <lineage>
        <taxon>Eukaryota</taxon>
        <taxon>Viridiplantae</taxon>
        <taxon>Streptophyta</taxon>
        <taxon>Embryophyta</taxon>
        <taxon>Tracheophyta</taxon>
        <taxon>Spermatophyta</taxon>
        <taxon>Magnoliopsida</taxon>
        <taxon>eudicotyledons</taxon>
        <taxon>Gunneridae</taxon>
        <taxon>Pentapetalae</taxon>
        <taxon>asterids</taxon>
        <taxon>lamiids</taxon>
        <taxon>Lamiales</taxon>
        <taxon>Pedaliaceae</taxon>
        <taxon>Sesamum</taxon>
    </lineage>
</organism>
<accession>A0AAE2BUC4</accession>
<evidence type="ECO:0000313" key="2">
    <source>
        <dbReference type="Proteomes" id="UP001289374"/>
    </source>
</evidence>
<dbReference type="Proteomes" id="UP001289374">
    <property type="component" value="Unassembled WGS sequence"/>
</dbReference>
<name>A0AAE2BUC4_9LAMI</name>
<proteinExistence type="predicted"/>